<comment type="caution">
    <text evidence="1">The sequence shown here is derived from an EMBL/GenBank/DDBJ whole genome shotgun (WGS) entry which is preliminary data.</text>
</comment>
<reference evidence="1" key="1">
    <citation type="submission" date="2021-06" db="EMBL/GenBank/DDBJ databases">
        <authorList>
            <person name="Kallberg Y."/>
            <person name="Tangrot J."/>
            <person name="Rosling A."/>
        </authorList>
    </citation>
    <scope>NUCLEOTIDE SEQUENCE</scope>
    <source>
        <strain evidence="1">CL356</strain>
    </source>
</reference>
<keyword evidence="2" id="KW-1185">Reference proteome</keyword>
<name>A0ACA9L9S0_9GLOM</name>
<dbReference type="EMBL" id="CAJVPT010004789">
    <property type="protein sequence ID" value="CAG8512419.1"/>
    <property type="molecule type" value="Genomic_DNA"/>
</dbReference>
<evidence type="ECO:0000313" key="1">
    <source>
        <dbReference type="EMBL" id="CAG8512419.1"/>
    </source>
</evidence>
<protein>
    <submittedName>
        <fullName evidence="1">11926_t:CDS:1</fullName>
    </submittedName>
</protein>
<sequence length="289" mass="32458">MPCNIKKLSPKICNPIHLLKSLDLMNMAYAPNAKNSIHPMDGVEPATPFENIVKIGEGGFSTVYRATWIDGSRTLGWDGNFYEKNVPTRTKPITVVLKTLSKLMSTSPNFLQENLKWENKLTILYTLSKSLYLIHDSGYTHGDFHSGNILQKSDQSDDEIISPPSAPNVSEIQCGPRDRPKFADGTPECYMNLAKQCMDDDPSKRPRIKRVQAIIFNWKIIIQGLQALQAHISNDKLKVKEEFEIADKMVPSLITTSQKHPQAVYVSKRLCLLDKDEIQIKSSNATGKA</sequence>
<accession>A0ACA9L9S0</accession>
<dbReference type="Proteomes" id="UP000789525">
    <property type="component" value="Unassembled WGS sequence"/>
</dbReference>
<evidence type="ECO:0000313" key="2">
    <source>
        <dbReference type="Proteomes" id="UP000789525"/>
    </source>
</evidence>
<gene>
    <name evidence="1" type="ORF">ACOLOM_LOCUS3281</name>
</gene>
<organism evidence="1 2">
    <name type="scientific">Acaulospora colombiana</name>
    <dbReference type="NCBI Taxonomy" id="27376"/>
    <lineage>
        <taxon>Eukaryota</taxon>
        <taxon>Fungi</taxon>
        <taxon>Fungi incertae sedis</taxon>
        <taxon>Mucoromycota</taxon>
        <taxon>Glomeromycotina</taxon>
        <taxon>Glomeromycetes</taxon>
        <taxon>Diversisporales</taxon>
        <taxon>Acaulosporaceae</taxon>
        <taxon>Acaulospora</taxon>
    </lineage>
</organism>
<proteinExistence type="predicted"/>